<feature type="domain" description="CobQ/CobB/MinD/ParA nucleotide binding" evidence="9">
    <location>
        <begin position="18"/>
        <end position="191"/>
    </location>
</feature>
<evidence type="ECO:0000256" key="5">
    <source>
        <dbReference type="ARBA" id="ARBA00022741"/>
    </source>
</evidence>
<dbReference type="EMBL" id="CAACYH010000004">
    <property type="protein sequence ID" value="VFB14790.1"/>
    <property type="molecule type" value="Genomic_DNA"/>
</dbReference>
<protein>
    <submittedName>
        <fullName evidence="11">Hydrogenobyrinic acid a,c-diamide synthase (Glutamine-hydrolysing) cobyrinate a,c-diamide synthase</fullName>
        <ecNumber evidence="11">6.3.5.9</ecNumber>
    </submittedName>
</protein>
<dbReference type="GO" id="GO:0009236">
    <property type="term" value="P:cobalamin biosynthetic process"/>
    <property type="evidence" value="ECO:0007669"/>
    <property type="project" value="UniProtKB-KW"/>
</dbReference>
<evidence type="ECO:0000259" key="9">
    <source>
        <dbReference type="Pfam" id="PF01656"/>
    </source>
</evidence>
<dbReference type="CDD" id="cd05388">
    <property type="entry name" value="CobB_N"/>
    <property type="match status" value="1"/>
</dbReference>
<dbReference type="EC" id="6.3.5.9" evidence="11"/>
<name>A0A449I5U3_9BACE</name>
<dbReference type="SUPFAM" id="SSF52317">
    <property type="entry name" value="Class I glutamine amidotransferase-like"/>
    <property type="match status" value="1"/>
</dbReference>
<dbReference type="NCBIfam" id="NF002204">
    <property type="entry name" value="PRK01077.1"/>
    <property type="match status" value="1"/>
</dbReference>
<feature type="domain" description="CobB/CobQ-like glutamine amidotransferase" evidence="10">
    <location>
        <begin position="259"/>
        <end position="470"/>
    </location>
</feature>
<keyword evidence="5" id="KW-0547">Nucleotide-binding</keyword>
<evidence type="ECO:0000313" key="11">
    <source>
        <dbReference type="EMBL" id="VFB14790.1"/>
    </source>
</evidence>
<accession>A0A449I5U3</accession>
<keyword evidence="3" id="KW-0169">Cobalamin biosynthesis</keyword>
<dbReference type="Gene3D" id="3.40.50.300">
    <property type="entry name" value="P-loop containing nucleotide triphosphate hydrolases"/>
    <property type="match status" value="1"/>
</dbReference>
<dbReference type="GO" id="GO:0043802">
    <property type="term" value="F:hydrogenobyrinic acid a,c-diamide synthase (glutamine-hydrolysing) activity"/>
    <property type="evidence" value="ECO:0007669"/>
    <property type="project" value="UniProtKB-EC"/>
</dbReference>
<dbReference type="GO" id="GO:0042242">
    <property type="term" value="F:cobyrinic acid a,c-diamide synthase activity"/>
    <property type="evidence" value="ECO:0007669"/>
    <property type="project" value="InterPro"/>
</dbReference>
<dbReference type="PROSITE" id="PS51274">
    <property type="entry name" value="GATASE_COBBQ"/>
    <property type="match status" value="1"/>
</dbReference>
<comment type="pathway">
    <text evidence="2">Cofactor biosynthesis; adenosylcobalamin biosynthesis.</text>
</comment>
<evidence type="ECO:0000256" key="1">
    <source>
        <dbReference type="ARBA" id="ARBA00001946"/>
    </source>
</evidence>
<evidence type="ECO:0000256" key="4">
    <source>
        <dbReference type="ARBA" id="ARBA00022598"/>
    </source>
</evidence>
<keyword evidence="7" id="KW-0460">Magnesium</keyword>
<evidence type="ECO:0000256" key="8">
    <source>
        <dbReference type="ARBA" id="ARBA00022962"/>
    </source>
</evidence>
<dbReference type="InterPro" id="IPR004484">
    <property type="entry name" value="CbiA/CobB_synth"/>
</dbReference>
<dbReference type="PANTHER" id="PTHR43873">
    <property type="entry name" value="COBYRINATE A,C-DIAMIDE SYNTHASE"/>
    <property type="match status" value="1"/>
</dbReference>
<dbReference type="Pfam" id="PF07685">
    <property type="entry name" value="GATase_3"/>
    <property type="match status" value="1"/>
</dbReference>
<reference evidence="11 12" key="1">
    <citation type="submission" date="2019-02" db="EMBL/GenBank/DDBJ databases">
        <authorList>
            <consortium name="Pathogen Informatics"/>
        </authorList>
    </citation>
    <scope>NUCLEOTIDE SEQUENCE [LARGE SCALE GENOMIC DNA]</scope>
    <source>
        <strain evidence="11 12">3012STDY7078512</strain>
    </source>
</reference>
<evidence type="ECO:0000256" key="7">
    <source>
        <dbReference type="ARBA" id="ARBA00022842"/>
    </source>
</evidence>
<sequence length="477" mass="53956">MSCLPKRLERMRSIPQFLIAAPASGSGKTTVSRGLMALLVRKGFKVQPFKCGPDYIDTKYHTAMCHRPSINLDTFMASEEHVQELYARYSADADVVVAEGMMGMFDGYDRSRGSSAEIADLLHLPVVLIVDAKSAAYSMAPLLSGFIHFRPEVKIAGILFNRVGSPKHYEMLQEVCSDLNVTCLGYLPKQRLLEQDTRYLGLDFSHLKDMDVNTLADLLEQYVDWQLLLNATMRPLPERKNEKTETDNRKLHITVACNEESFSFLYAEHLDILHRMGTVTLFNPEENLPLPQDTDLLYLPGGYPEKHADRLSAARCTLKSIREYIEAGGKALAECGGMMYLSQAISCDAESMQSADRRMVHRMVGVFPFYISAETHDKKLSLGYRQFQYNGKQLRGHEFHYTQFGKKGLAYTECFKDYEGDCLLEDEGNCMLNLPDSVAQVYNAKGQPVTTPVFRYKNVIASYTHLYWGEADPLSLF</sequence>
<dbReference type="AlphaFoldDB" id="A0A449I5U3"/>
<dbReference type="InterPro" id="IPR011698">
    <property type="entry name" value="GATase_3"/>
</dbReference>
<evidence type="ECO:0000313" key="12">
    <source>
        <dbReference type="Proteomes" id="UP000396835"/>
    </source>
</evidence>
<evidence type="ECO:0000256" key="3">
    <source>
        <dbReference type="ARBA" id="ARBA00022573"/>
    </source>
</evidence>
<dbReference type="InterPro" id="IPR002586">
    <property type="entry name" value="CobQ/CobB/MinD/ParA_Nub-bd_dom"/>
</dbReference>
<proteinExistence type="predicted"/>
<dbReference type="Pfam" id="PF01656">
    <property type="entry name" value="CbiA"/>
    <property type="match status" value="1"/>
</dbReference>
<dbReference type="PANTHER" id="PTHR43873:SF1">
    <property type="entry name" value="COBYRINATE A,C-DIAMIDE SYNTHASE"/>
    <property type="match status" value="1"/>
</dbReference>
<evidence type="ECO:0000259" key="10">
    <source>
        <dbReference type="Pfam" id="PF07685"/>
    </source>
</evidence>
<evidence type="ECO:0000256" key="2">
    <source>
        <dbReference type="ARBA" id="ARBA00004953"/>
    </source>
</evidence>
<keyword evidence="6" id="KW-0067">ATP-binding</keyword>
<keyword evidence="4 11" id="KW-0436">Ligase</keyword>
<evidence type="ECO:0000256" key="6">
    <source>
        <dbReference type="ARBA" id="ARBA00022840"/>
    </source>
</evidence>
<organism evidence="11 12">
    <name type="scientific">Prevotella heparinolytica</name>
    <dbReference type="NCBI Taxonomy" id="28113"/>
    <lineage>
        <taxon>Bacteria</taxon>
        <taxon>Pseudomonadati</taxon>
        <taxon>Bacteroidota</taxon>
        <taxon>Bacteroidia</taxon>
        <taxon>Bacteroidales</taxon>
        <taxon>Bacteroidaceae</taxon>
        <taxon>Bacteroides</taxon>
    </lineage>
</organism>
<dbReference type="InterPro" id="IPR027417">
    <property type="entry name" value="P-loop_NTPase"/>
</dbReference>
<keyword evidence="8" id="KW-0315">Glutamine amidotransferase</keyword>
<dbReference type="GO" id="GO:0005524">
    <property type="term" value="F:ATP binding"/>
    <property type="evidence" value="ECO:0007669"/>
    <property type="project" value="UniProtKB-KW"/>
</dbReference>
<dbReference type="SUPFAM" id="SSF52540">
    <property type="entry name" value="P-loop containing nucleoside triphosphate hydrolases"/>
    <property type="match status" value="1"/>
</dbReference>
<dbReference type="Proteomes" id="UP000396835">
    <property type="component" value="Unassembled WGS sequence"/>
</dbReference>
<dbReference type="InterPro" id="IPR029062">
    <property type="entry name" value="Class_I_gatase-like"/>
</dbReference>
<gene>
    <name evidence="11" type="primary">cobB_2</name>
    <name evidence="11" type="ORF">NCTC7812_02355</name>
</gene>
<comment type="cofactor">
    <cofactor evidence="1">
        <name>Mg(2+)</name>
        <dbReference type="ChEBI" id="CHEBI:18420"/>
    </cofactor>
</comment>
<dbReference type="Gene3D" id="3.40.50.880">
    <property type="match status" value="1"/>
</dbReference>
<dbReference type="NCBIfam" id="TIGR00379">
    <property type="entry name" value="cobB"/>
    <property type="match status" value="1"/>
</dbReference>